<feature type="domain" description="PPIase FKBP-type" evidence="11">
    <location>
        <begin position="12"/>
        <end position="97"/>
    </location>
</feature>
<evidence type="ECO:0000256" key="9">
    <source>
        <dbReference type="PROSITE-ProRule" id="PRU00277"/>
    </source>
</evidence>
<evidence type="ECO:0000256" key="8">
    <source>
        <dbReference type="ARBA" id="ARBA00037071"/>
    </source>
</evidence>
<dbReference type="PROSITE" id="PS50059">
    <property type="entry name" value="FKBP_PPIASE"/>
    <property type="match status" value="1"/>
</dbReference>
<dbReference type="PANTHER" id="PTHR47861">
    <property type="entry name" value="FKBP-TYPE PEPTIDYL-PROLYL CIS-TRANS ISOMERASE SLYD"/>
    <property type="match status" value="1"/>
</dbReference>
<evidence type="ECO:0000313" key="13">
    <source>
        <dbReference type="Proteomes" id="UP000316921"/>
    </source>
</evidence>
<keyword evidence="4" id="KW-0963">Cytoplasm</keyword>
<dbReference type="AlphaFoldDB" id="A0A518BNZ0"/>
<dbReference type="GO" id="GO:0042026">
    <property type="term" value="P:protein refolding"/>
    <property type="evidence" value="ECO:0007669"/>
    <property type="project" value="UniProtKB-ARBA"/>
</dbReference>
<comment type="catalytic activity">
    <reaction evidence="1 9 10">
        <text>[protein]-peptidylproline (omega=180) = [protein]-peptidylproline (omega=0)</text>
        <dbReference type="Rhea" id="RHEA:16237"/>
        <dbReference type="Rhea" id="RHEA-COMP:10747"/>
        <dbReference type="Rhea" id="RHEA-COMP:10748"/>
        <dbReference type="ChEBI" id="CHEBI:83833"/>
        <dbReference type="ChEBI" id="CHEBI:83834"/>
        <dbReference type="EC" id="5.2.1.8"/>
    </reaction>
</comment>
<dbReference type="SUPFAM" id="SSF54534">
    <property type="entry name" value="FKBP-like"/>
    <property type="match status" value="1"/>
</dbReference>
<dbReference type="Gene3D" id="3.10.50.40">
    <property type="match status" value="1"/>
</dbReference>
<comment type="function">
    <text evidence="8">Also involved in hydrogenase metallocenter assembly, probably by participating in the nickel insertion step. This function in hydrogenase biosynthesis requires chaperone activity and the presence of the metal-binding domain, but not PPIase activity.</text>
</comment>
<name>A0A518BNZ0_9BACT</name>
<comment type="similarity">
    <text evidence="3 10">Belongs to the FKBP-type PPIase family.</text>
</comment>
<evidence type="ECO:0000256" key="10">
    <source>
        <dbReference type="RuleBase" id="RU003915"/>
    </source>
</evidence>
<keyword evidence="13" id="KW-1185">Reference proteome</keyword>
<evidence type="ECO:0000259" key="11">
    <source>
        <dbReference type="PROSITE" id="PS50059"/>
    </source>
</evidence>
<dbReference type="Proteomes" id="UP000316921">
    <property type="component" value="Chromosome"/>
</dbReference>
<evidence type="ECO:0000256" key="3">
    <source>
        <dbReference type="ARBA" id="ARBA00006577"/>
    </source>
</evidence>
<keyword evidence="7 9" id="KW-0413">Isomerase</keyword>
<dbReference type="PANTHER" id="PTHR47861:SF3">
    <property type="entry name" value="FKBP-TYPE PEPTIDYL-PROLYL CIS-TRANS ISOMERASE SLYD"/>
    <property type="match status" value="1"/>
</dbReference>
<gene>
    <name evidence="12" type="primary">slyD</name>
    <name evidence="12" type="ORF">Pla133_37680</name>
</gene>
<evidence type="ECO:0000256" key="4">
    <source>
        <dbReference type="ARBA" id="ARBA00022490"/>
    </source>
</evidence>
<dbReference type="EC" id="5.2.1.8" evidence="10"/>
<evidence type="ECO:0000256" key="2">
    <source>
        <dbReference type="ARBA" id="ARBA00004496"/>
    </source>
</evidence>
<dbReference type="InterPro" id="IPR046357">
    <property type="entry name" value="PPIase_dom_sf"/>
</dbReference>
<evidence type="ECO:0000256" key="6">
    <source>
        <dbReference type="ARBA" id="ARBA00023186"/>
    </source>
</evidence>
<sequence length="168" mass="18120">MSSKKLDDVQDGAVVAIYYTLTNDAGEVLDTNRKGGHALSYLHGVGNIVPGLEKALVGASRGQTVKVAVSPEEGYGVRRDELLEQVPRSAFPPEAPVEPGRVFHGKQPDGRTMQIRIHAVEGDQVTVDHNHPLAGETLHFDVTIDKIRPATDEEKQHGHAHGAGGHHH</sequence>
<dbReference type="GO" id="GO:0005737">
    <property type="term" value="C:cytoplasm"/>
    <property type="evidence" value="ECO:0007669"/>
    <property type="project" value="UniProtKB-SubCell"/>
</dbReference>
<dbReference type="InterPro" id="IPR001179">
    <property type="entry name" value="PPIase_FKBP_dom"/>
</dbReference>
<dbReference type="KEGG" id="pbap:Pla133_37680"/>
<keyword evidence="5 9" id="KW-0697">Rotamase</keyword>
<proteinExistence type="inferred from homology"/>
<evidence type="ECO:0000256" key="5">
    <source>
        <dbReference type="ARBA" id="ARBA00023110"/>
    </source>
</evidence>
<dbReference type="RefSeq" id="WP_145067875.1">
    <property type="nucleotide sequence ID" value="NZ_CP036287.1"/>
</dbReference>
<reference evidence="12 13" key="1">
    <citation type="submission" date="2019-02" db="EMBL/GenBank/DDBJ databases">
        <title>Deep-cultivation of Planctomycetes and their phenomic and genomic characterization uncovers novel biology.</title>
        <authorList>
            <person name="Wiegand S."/>
            <person name="Jogler M."/>
            <person name="Boedeker C."/>
            <person name="Pinto D."/>
            <person name="Vollmers J."/>
            <person name="Rivas-Marin E."/>
            <person name="Kohn T."/>
            <person name="Peeters S.H."/>
            <person name="Heuer A."/>
            <person name="Rast P."/>
            <person name="Oberbeckmann S."/>
            <person name="Bunk B."/>
            <person name="Jeske O."/>
            <person name="Meyerdierks A."/>
            <person name="Storesund J.E."/>
            <person name="Kallscheuer N."/>
            <person name="Luecker S."/>
            <person name="Lage O.M."/>
            <person name="Pohl T."/>
            <person name="Merkel B.J."/>
            <person name="Hornburger P."/>
            <person name="Mueller R.-W."/>
            <person name="Bruemmer F."/>
            <person name="Labrenz M."/>
            <person name="Spormann A.M."/>
            <person name="Op den Camp H."/>
            <person name="Overmann J."/>
            <person name="Amann R."/>
            <person name="Jetten M.S.M."/>
            <person name="Mascher T."/>
            <person name="Medema M.H."/>
            <person name="Devos D.P."/>
            <person name="Kaster A.-K."/>
            <person name="Ovreas L."/>
            <person name="Rohde M."/>
            <person name="Galperin M.Y."/>
            <person name="Jogler C."/>
        </authorList>
    </citation>
    <scope>NUCLEOTIDE SEQUENCE [LARGE SCALE GENOMIC DNA]</scope>
    <source>
        <strain evidence="12 13">Pla133</strain>
    </source>
</reference>
<dbReference type="Pfam" id="PF00254">
    <property type="entry name" value="FKBP_C"/>
    <property type="match status" value="1"/>
</dbReference>
<organism evidence="12 13">
    <name type="scientific">Engelhardtia mirabilis</name>
    <dbReference type="NCBI Taxonomy" id="2528011"/>
    <lineage>
        <taxon>Bacteria</taxon>
        <taxon>Pseudomonadati</taxon>
        <taxon>Planctomycetota</taxon>
        <taxon>Planctomycetia</taxon>
        <taxon>Planctomycetia incertae sedis</taxon>
        <taxon>Engelhardtia</taxon>
    </lineage>
</organism>
<evidence type="ECO:0000256" key="1">
    <source>
        <dbReference type="ARBA" id="ARBA00000971"/>
    </source>
</evidence>
<protein>
    <recommendedName>
        <fullName evidence="10">Peptidyl-prolyl cis-trans isomerase</fullName>
        <ecNumber evidence="10">5.2.1.8</ecNumber>
    </recommendedName>
</protein>
<keyword evidence="6" id="KW-0143">Chaperone</keyword>
<accession>A0A518BNZ0</accession>
<evidence type="ECO:0000256" key="7">
    <source>
        <dbReference type="ARBA" id="ARBA00023235"/>
    </source>
</evidence>
<dbReference type="EMBL" id="CP036287">
    <property type="protein sequence ID" value="QDU68666.1"/>
    <property type="molecule type" value="Genomic_DNA"/>
</dbReference>
<comment type="subcellular location">
    <subcellularLocation>
        <location evidence="2">Cytoplasm</location>
    </subcellularLocation>
</comment>
<evidence type="ECO:0000313" key="12">
    <source>
        <dbReference type="EMBL" id="QDU68666.1"/>
    </source>
</evidence>
<dbReference type="GO" id="GO:0003755">
    <property type="term" value="F:peptidyl-prolyl cis-trans isomerase activity"/>
    <property type="evidence" value="ECO:0007669"/>
    <property type="project" value="UniProtKB-UniRule"/>
</dbReference>